<evidence type="ECO:0000313" key="1">
    <source>
        <dbReference type="EMBL" id="MBM6827255.1"/>
    </source>
</evidence>
<name>A0A938XDP7_9CLOT</name>
<dbReference type="AlphaFoldDB" id="A0A938XDP7"/>
<protein>
    <submittedName>
        <fullName evidence="1">Uncharacterized protein</fullName>
    </submittedName>
</protein>
<dbReference type="Gene3D" id="1.10.10.1850">
    <property type="entry name" value="Sporulation protein-like"/>
    <property type="match status" value="1"/>
</dbReference>
<organism evidence="1 2">
    <name type="scientific">Mordavella massiliensis</name>
    <dbReference type="NCBI Taxonomy" id="1871024"/>
    <lineage>
        <taxon>Bacteria</taxon>
        <taxon>Bacillati</taxon>
        <taxon>Bacillota</taxon>
        <taxon>Clostridia</taxon>
        <taxon>Eubacteriales</taxon>
        <taxon>Clostridiaceae</taxon>
        <taxon>Mordavella</taxon>
    </lineage>
</organism>
<comment type="caution">
    <text evidence="1">The sequence shown here is derived from an EMBL/GenBank/DDBJ whole genome shotgun (WGS) entry which is preliminary data.</text>
</comment>
<dbReference type="EMBL" id="JACJLV010000028">
    <property type="protein sequence ID" value="MBM6827255.1"/>
    <property type="molecule type" value="Genomic_DNA"/>
</dbReference>
<accession>A0A938XDP7</accession>
<sequence length="86" mass="10013">MSQTRFDEDELTLVAAYAARTREETIDILKGTLDVLEDTKEDVSDEEMILLLSSTIEKLQQVADDYFYSLDLREYLNNIKEDDDEN</sequence>
<reference evidence="1" key="1">
    <citation type="submission" date="2020-08" db="EMBL/GenBank/DDBJ databases">
        <authorList>
            <person name="Cejkova D."/>
            <person name="Kubasova T."/>
            <person name="Jahodarova E."/>
            <person name="Rychlik I."/>
        </authorList>
    </citation>
    <scope>NUCLEOTIDE SEQUENCE</scope>
    <source>
        <strain evidence="1">An420c</strain>
    </source>
</reference>
<reference evidence="1" key="2">
    <citation type="journal article" date="2021" name="Sci. Rep.">
        <title>The distribution of antibiotic resistance genes in chicken gut microbiota commensals.</title>
        <authorList>
            <person name="Juricova H."/>
            <person name="Matiasovicova J."/>
            <person name="Kubasova T."/>
            <person name="Cejkova D."/>
            <person name="Rychlik I."/>
        </authorList>
    </citation>
    <scope>NUCLEOTIDE SEQUENCE</scope>
    <source>
        <strain evidence="1">An420c</strain>
    </source>
</reference>
<keyword evidence="2" id="KW-1185">Reference proteome</keyword>
<dbReference type="RefSeq" id="WP_204909278.1">
    <property type="nucleotide sequence ID" value="NZ_JACJLV010000028.1"/>
</dbReference>
<proteinExistence type="predicted"/>
<dbReference type="InterPro" id="IPR041965">
    <property type="entry name" value="TTRAP_sf"/>
</dbReference>
<gene>
    <name evidence="1" type="ORF">H6A13_09145</name>
</gene>
<dbReference type="Proteomes" id="UP000713880">
    <property type="component" value="Unassembled WGS sequence"/>
</dbReference>
<evidence type="ECO:0000313" key="2">
    <source>
        <dbReference type="Proteomes" id="UP000713880"/>
    </source>
</evidence>